<dbReference type="Pfam" id="PF00574">
    <property type="entry name" value="CLP_protease"/>
    <property type="match status" value="1"/>
</dbReference>
<name>A0ABW4W3U4_9BACI</name>
<dbReference type="SUPFAM" id="SSF52096">
    <property type="entry name" value="ClpP/crotonase"/>
    <property type="match status" value="1"/>
</dbReference>
<dbReference type="GO" id="GO:0008233">
    <property type="term" value="F:peptidase activity"/>
    <property type="evidence" value="ECO:0007669"/>
    <property type="project" value="UniProtKB-KW"/>
</dbReference>
<dbReference type="InterPro" id="IPR023562">
    <property type="entry name" value="ClpP/TepA"/>
</dbReference>
<sequence length="241" mass="26903">MKTFDLNKVLNIKQVFDIRNQAEGVLKLSIYGFIGGWRNSAENILQQIENADVEEIHVHINSGGGSAFDGIAIGNILKNHKAKIIVHIDGWAASAASIIAMAGDEIIMPSNTMMMIHQASTFEYGNAELFEKTAKDLRKVDKAVTASYRKRFVGSDEELEELLKEETWLNADEAVALGFADKVEDEIELEELEEEQDEPENIKESLVSKYAAQTKPNNPKPKESEPAEPKQNLSELFLNLK</sequence>
<evidence type="ECO:0000256" key="4">
    <source>
        <dbReference type="ARBA" id="ARBA00022801"/>
    </source>
</evidence>
<dbReference type="GO" id="GO:0006508">
    <property type="term" value="P:proteolysis"/>
    <property type="evidence" value="ECO:0007669"/>
    <property type="project" value="UniProtKB-KW"/>
</dbReference>
<comment type="caution">
    <text evidence="8">The sequence shown here is derived from an EMBL/GenBank/DDBJ whole genome shotgun (WGS) entry which is preliminary data.</text>
</comment>
<keyword evidence="2" id="KW-0963">Cytoplasm</keyword>
<dbReference type="RefSeq" id="WP_377557039.1">
    <property type="nucleotide sequence ID" value="NZ_JBHUHQ010000021.1"/>
</dbReference>
<evidence type="ECO:0000256" key="7">
    <source>
        <dbReference type="SAM" id="MobiDB-lite"/>
    </source>
</evidence>
<keyword evidence="5" id="KW-0720">Serine protease</keyword>
<keyword evidence="4 8" id="KW-0378">Hydrolase</keyword>
<dbReference type="Proteomes" id="UP001597383">
    <property type="component" value="Unassembled WGS sequence"/>
</dbReference>
<keyword evidence="3 8" id="KW-0645">Protease</keyword>
<dbReference type="Gene3D" id="3.90.226.10">
    <property type="entry name" value="2-enoyl-CoA Hydratase, Chain A, domain 1"/>
    <property type="match status" value="1"/>
</dbReference>
<gene>
    <name evidence="8" type="ORF">ACFSJF_17205</name>
</gene>
<feature type="compositionally biased region" description="Acidic residues" evidence="7">
    <location>
        <begin position="190"/>
        <end position="199"/>
    </location>
</feature>
<evidence type="ECO:0000313" key="8">
    <source>
        <dbReference type="EMBL" id="MFD2046019.1"/>
    </source>
</evidence>
<evidence type="ECO:0000256" key="2">
    <source>
        <dbReference type="ARBA" id="ARBA00022490"/>
    </source>
</evidence>
<evidence type="ECO:0000256" key="3">
    <source>
        <dbReference type="ARBA" id="ARBA00022670"/>
    </source>
</evidence>
<dbReference type="PANTHER" id="PTHR10381:SF70">
    <property type="entry name" value="ATP-DEPENDENT CLP PROTEASE PROTEOLYTIC SUBUNIT"/>
    <property type="match status" value="1"/>
</dbReference>
<dbReference type="InterPro" id="IPR001907">
    <property type="entry name" value="ClpP"/>
</dbReference>
<evidence type="ECO:0000256" key="1">
    <source>
        <dbReference type="ARBA" id="ARBA00007039"/>
    </source>
</evidence>
<comment type="similarity">
    <text evidence="1 6">Belongs to the peptidase S14 family.</text>
</comment>
<keyword evidence="9" id="KW-1185">Reference proteome</keyword>
<evidence type="ECO:0000256" key="5">
    <source>
        <dbReference type="ARBA" id="ARBA00022825"/>
    </source>
</evidence>
<dbReference type="InterPro" id="IPR029045">
    <property type="entry name" value="ClpP/crotonase-like_dom_sf"/>
</dbReference>
<protein>
    <recommendedName>
        <fullName evidence="6">ATP-dependent Clp protease proteolytic subunit</fullName>
    </recommendedName>
</protein>
<accession>A0ABW4W3U4</accession>
<evidence type="ECO:0000256" key="6">
    <source>
        <dbReference type="RuleBase" id="RU003567"/>
    </source>
</evidence>
<dbReference type="EMBL" id="JBHUHQ010000021">
    <property type="protein sequence ID" value="MFD2046019.1"/>
    <property type="molecule type" value="Genomic_DNA"/>
</dbReference>
<dbReference type="PANTHER" id="PTHR10381">
    <property type="entry name" value="ATP-DEPENDENT CLP PROTEASE PROTEOLYTIC SUBUNIT"/>
    <property type="match status" value="1"/>
</dbReference>
<feature type="region of interest" description="Disordered" evidence="7">
    <location>
        <begin position="190"/>
        <end position="241"/>
    </location>
</feature>
<dbReference type="CDD" id="cd07016">
    <property type="entry name" value="S14_ClpP_1"/>
    <property type="match status" value="1"/>
</dbReference>
<reference evidence="9" key="1">
    <citation type="journal article" date="2019" name="Int. J. Syst. Evol. Microbiol.">
        <title>The Global Catalogue of Microorganisms (GCM) 10K type strain sequencing project: providing services to taxonomists for standard genome sequencing and annotation.</title>
        <authorList>
            <consortium name="The Broad Institute Genomics Platform"/>
            <consortium name="The Broad Institute Genome Sequencing Center for Infectious Disease"/>
            <person name="Wu L."/>
            <person name="Ma J."/>
        </authorList>
    </citation>
    <scope>NUCLEOTIDE SEQUENCE [LARGE SCALE GENOMIC DNA]</scope>
    <source>
        <strain evidence="9">R28</strain>
    </source>
</reference>
<dbReference type="PRINTS" id="PR00127">
    <property type="entry name" value="CLPPROTEASEP"/>
</dbReference>
<dbReference type="NCBIfam" id="NF045542">
    <property type="entry name" value="Clp_rel_HeadMat"/>
    <property type="match status" value="1"/>
</dbReference>
<organism evidence="8 9">
    <name type="scientific">Ornithinibacillus salinisoli</name>
    <dbReference type="NCBI Taxonomy" id="1848459"/>
    <lineage>
        <taxon>Bacteria</taxon>
        <taxon>Bacillati</taxon>
        <taxon>Bacillota</taxon>
        <taxon>Bacilli</taxon>
        <taxon>Bacillales</taxon>
        <taxon>Bacillaceae</taxon>
        <taxon>Ornithinibacillus</taxon>
    </lineage>
</organism>
<proteinExistence type="inferred from homology"/>
<evidence type="ECO:0000313" key="9">
    <source>
        <dbReference type="Proteomes" id="UP001597383"/>
    </source>
</evidence>